<dbReference type="VEuPathDB" id="FungiDB:UMAG_02466"/>
<evidence type="ECO:0000256" key="2">
    <source>
        <dbReference type="SAM" id="SignalP"/>
    </source>
</evidence>
<accession>A0A0D1E1D4</accession>
<evidence type="ECO:0000256" key="1">
    <source>
        <dbReference type="SAM" id="MobiDB-lite"/>
    </source>
</evidence>
<feature type="compositionally biased region" description="Polar residues" evidence="1">
    <location>
        <begin position="192"/>
        <end position="203"/>
    </location>
</feature>
<sequence length="203" mass="23700">MGRLLWRRFLISCILVTNAFGLPLYSYAAIEYDSAPPRYLTAPLSSTNRSYVSYSQSWSSVPYHQPSHLNTSHSPTQTIYYHSGPWDRAYDAVTNIIDRTKILKRSVFSAKVQQEIAQHLRPKDWWQKLKDLWRKLTGRKLKVTTSQYEQVKMKYRPARAYPQTRVPYRAQATQNGRVRSTLSARPLAGQRPTFSTRPSRFNR</sequence>
<keyword evidence="4" id="KW-1185">Reference proteome</keyword>
<feature type="compositionally biased region" description="Polar residues" evidence="1">
    <location>
        <begin position="174"/>
        <end position="183"/>
    </location>
</feature>
<gene>
    <name evidence="3" type="ORF">UMAG_02466</name>
</gene>
<dbReference type="EMBL" id="CM003144">
    <property type="protein sequence ID" value="KIS69954.1"/>
    <property type="molecule type" value="Genomic_DNA"/>
</dbReference>
<evidence type="ECO:0000313" key="4">
    <source>
        <dbReference type="Proteomes" id="UP000000561"/>
    </source>
</evidence>
<name>A0A0D1E1D4_MYCMD</name>
<feature type="signal peptide" evidence="2">
    <location>
        <begin position="1"/>
        <end position="21"/>
    </location>
</feature>
<organism evidence="3 4">
    <name type="scientific">Mycosarcoma maydis</name>
    <name type="common">Corn smut fungus</name>
    <name type="synonym">Ustilago maydis</name>
    <dbReference type="NCBI Taxonomy" id="5270"/>
    <lineage>
        <taxon>Eukaryota</taxon>
        <taxon>Fungi</taxon>
        <taxon>Dikarya</taxon>
        <taxon>Basidiomycota</taxon>
        <taxon>Ustilaginomycotina</taxon>
        <taxon>Ustilaginomycetes</taxon>
        <taxon>Ustilaginales</taxon>
        <taxon>Ustilaginaceae</taxon>
        <taxon>Mycosarcoma</taxon>
    </lineage>
</organism>
<dbReference type="GeneID" id="23563207"/>
<dbReference type="RefSeq" id="XP_011388749.1">
    <property type="nucleotide sequence ID" value="XM_011390447.1"/>
</dbReference>
<dbReference type="OrthoDB" id="2555180at2759"/>
<feature type="chain" id="PRO_5002229489" evidence="2">
    <location>
        <begin position="22"/>
        <end position="203"/>
    </location>
</feature>
<evidence type="ECO:0000313" key="3">
    <source>
        <dbReference type="EMBL" id="KIS69954.1"/>
    </source>
</evidence>
<protein>
    <submittedName>
        <fullName evidence="3">Uncharacterized protein</fullName>
    </submittedName>
</protein>
<feature type="region of interest" description="Disordered" evidence="1">
    <location>
        <begin position="174"/>
        <end position="203"/>
    </location>
</feature>
<dbReference type="InParanoid" id="A0A0D1E1D4"/>
<dbReference type="AlphaFoldDB" id="A0A0D1E1D4"/>
<keyword evidence="2" id="KW-0732">Signal</keyword>
<dbReference type="KEGG" id="uma:UMAG_02466"/>
<dbReference type="eggNOG" id="ENOG502RDT2">
    <property type="taxonomic scope" value="Eukaryota"/>
</dbReference>
<proteinExistence type="predicted"/>
<reference evidence="3 4" key="1">
    <citation type="journal article" date="2006" name="Nature">
        <title>Insights from the genome of the biotrophic fungal plant pathogen Ustilago maydis.</title>
        <authorList>
            <person name="Kamper J."/>
            <person name="Kahmann R."/>
            <person name="Bolker M."/>
            <person name="Ma L.J."/>
            <person name="Brefort T."/>
            <person name="Saville B.J."/>
            <person name="Banuett F."/>
            <person name="Kronstad J.W."/>
            <person name="Gold S.E."/>
            <person name="Muller O."/>
            <person name="Perlin M.H."/>
            <person name="Wosten H.A."/>
            <person name="de Vries R."/>
            <person name="Ruiz-Herrera J."/>
            <person name="Reynaga-Pena C.G."/>
            <person name="Snetselaar K."/>
            <person name="McCann M."/>
            <person name="Perez-Martin J."/>
            <person name="Feldbrugge M."/>
            <person name="Basse C.W."/>
            <person name="Steinberg G."/>
            <person name="Ibeas J.I."/>
            <person name="Holloman W."/>
            <person name="Guzman P."/>
            <person name="Farman M."/>
            <person name="Stajich J.E."/>
            <person name="Sentandreu R."/>
            <person name="Gonzalez-Prieto J.M."/>
            <person name="Kennell J.C."/>
            <person name="Molina L."/>
            <person name="Schirawski J."/>
            <person name="Mendoza-Mendoza A."/>
            <person name="Greilinger D."/>
            <person name="Munch K."/>
            <person name="Rossel N."/>
            <person name="Scherer M."/>
            <person name="Vranes M."/>
            <person name="Ladendorf O."/>
            <person name="Vincon V."/>
            <person name="Fuchs U."/>
            <person name="Sandrock B."/>
            <person name="Meng S."/>
            <person name="Ho E.C."/>
            <person name="Cahill M.J."/>
            <person name="Boyce K.J."/>
            <person name="Klose J."/>
            <person name="Klosterman S.J."/>
            <person name="Deelstra H.J."/>
            <person name="Ortiz-Castellanos L."/>
            <person name="Li W."/>
            <person name="Sanchez-Alonso P."/>
            <person name="Schreier P.H."/>
            <person name="Hauser-Hahn I."/>
            <person name="Vaupel M."/>
            <person name="Koopmann E."/>
            <person name="Friedrich G."/>
            <person name="Voss H."/>
            <person name="Schluter T."/>
            <person name="Margolis J."/>
            <person name="Platt D."/>
            <person name="Swimmer C."/>
            <person name="Gnirke A."/>
            <person name="Chen F."/>
            <person name="Vysotskaia V."/>
            <person name="Mannhaupt G."/>
            <person name="Guldener U."/>
            <person name="Munsterkotter M."/>
            <person name="Haase D."/>
            <person name="Oesterheld M."/>
            <person name="Mewes H.W."/>
            <person name="Mauceli E.W."/>
            <person name="DeCaprio D."/>
            <person name="Wade C.M."/>
            <person name="Butler J."/>
            <person name="Young S."/>
            <person name="Jaffe D.B."/>
            <person name="Calvo S."/>
            <person name="Nusbaum C."/>
            <person name="Galagan J."/>
            <person name="Birren B.W."/>
        </authorList>
    </citation>
    <scope>NUCLEOTIDE SEQUENCE [LARGE SCALE GENOMIC DNA]</scope>
    <source>
        <strain evidence="4">DSM 14603 / FGSC 9021 / UM521</strain>
    </source>
</reference>
<dbReference type="Proteomes" id="UP000000561">
    <property type="component" value="Chromosome 5"/>
</dbReference>